<evidence type="ECO:0000313" key="7">
    <source>
        <dbReference type="EMBL" id="NUZ07248.1"/>
    </source>
</evidence>
<dbReference type="AlphaFoldDB" id="A0A7Y6TXK0"/>
<evidence type="ECO:0000256" key="2">
    <source>
        <dbReference type="ARBA" id="ARBA00008441"/>
    </source>
</evidence>
<dbReference type="EMBL" id="JABWMJ010000007">
    <property type="protein sequence ID" value="NUZ07248.1"/>
    <property type="molecule type" value="Genomic_DNA"/>
</dbReference>
<gene>
    <name evidence="7" type="ORF">HQN59_15910</name>
</gene>
<dbReference type="RefSeq" id="WP_176070099.1">
    <property type="nucleotide sequence ID" value="NZ_JABWMJ010000007.1"/>
</dbReference>
<proteinExistence type="inferred from homology"/>
<feature type="signal peptide" evidence="6">
    <location>
        <begin position="1"/>
        <end position="39"/>
    </location>
</feature>
<evidence type="ECO:0000256" key="3">
    <source>
        <dbReference type="ARBA" id="ARBA00022729"/>
    </source>
</evidence>
<dbReference type="PANTHER" id="PTHR38102">
    <property type="entry name" value="PERIPLASMIC CHAPERONE SPY"/>
    <property type="match status" value="1"/>
</dbReference>
<dbReference type="GO" id="GO:0030288">
    <property type="term" value="C:outer membrane-bounded periplasmic space"/>
    <property type="evidence" value="ECO:0007669"/>
    <property type="project" value="TreeGrafter"/>
</dbReference>
<dbReference type="InterPro" id="IPR052211">
    <property type="entry name" value="Cpx_auxiliary_protein"/>
</dbReference>
<dbReference type="InterPro" id="IPR012899">
    <property type="entry name" value="LTXXQ"/>
</dbReference>
<reference evidence="7 8" key="1">
    <citation type="submission" date="2020-06" db="EMBL/GenBank/DDBJ databases">
        <title>Schlegella sp. ID0723 isolated from air conditioner.</title>
        <authorList>
            <person name="Kim D.Y."/>
            <person name="Kim D.-U."/>
        </authorList>
    </citation>
    <scope>NUCLEOTIDE SEQUENCE [LARGE SCALE GENOMIC DNA]</scope>
    <source>
        <strain evidence="7 8">ID0723</strain>
    </source>
</reference>
<evidence type="ECO:0000256" key="1">
    <source>
        <dbReference type="ARBA" id="ARBA00004418"/>
    </source>
</evidence>
<dbReference type="Pfam" id="PF07813">
    <property type="entry name" value="LTXXQ"/>
    <property type="match status" value="1"/>
</dbReference>
<evidence type="ECO:0000256" key="6">
    <source>
        <dbReference type="SAM" id="SignalP"/>
    </source>
</evidence>
<organism evidence="7 8">
    <name type="scientific">Piscinibacter koreensis</name>
    <dbReference type="NCBI Taxonomy" id="2742824"/>
    <lineage>
        <taxon>Bacteria</taxon>
        <taxon>Pseudomonadati</taxon>
        <taxon>Pseudomonadota</taxon>
        <taxon>Betaproteobacteria</taxon>
        <taxon>Burkholderiales</taxon>
        <taxon>Sphaerotilaceae</taxon>
        <taxon>Piscinibacter</taxon>
    </lineage>
</organism>
<comment type="similarity">
    <text evidence="2">Belongs to the CpxP/Spy family.</text>
</comment>
<evidence type="ECO:0000313" key="8">
    <source>
        <dbReference type="Proteomes" id="UP000529637"/>
    </source>
</evidence>
<dbReference type="PANTHER" id="PTHR38102:SF1">
    <property type="entry name" value="PERIPLASMIC CHAPERONE SPY"/>
    <property type="match status" value="1"/>
</dbReference>
<comment type="subcellular location">
    <subcellularLocation>
        <location evidence="1">Periplasm</location>
    </subcellularLocation>
</comment>
<comment type="caution">
    <text evidence="7">The sequence shown here is derived from an EMBL/GenBank/DDBJ whole genome shotgun (WGS) entry which is preliminary data.</text>
</comment>
<feature type="chain" id="PRO_5031459059" evidence="6">
    <location>
        <begin position="40"/>
        <end position="181"/>
    </location>
</feature>
<dbReference type="GO" id="GO:0051082">
    <property type="term" value="F:unfolded protein binding"/>
    <property type="evidence" value="ECO:0007669"/>
    <property type="project" value="TreeGrafter"/>
</dbReference>
<dbReference type="Proteomes" id="UP000529637">
    <property type="component" value="Unassembled WGS sequence"/>
</dbReference>
<name>A0A7Y6TXK0_9BURK</name>
<accession>A0A7Y6TXK0</accession>
<keyword evidence="3 6" id="KW-0732">Signal</keyword>
<evidence type="ECO:0000256" key="5">
    <source>
        <dbReference type="SAM" id="MobiDB-lite"/>
    </source>
</evidence>
<sequence length="181" mass="20112">MEQASKPVGVWGDRVATAKMMAAGLLIAAAGLVATPASAQPMMGGGHHGHHGAMASSPERMGRHLDRMLDGLNATDAQRAQIKQIYAAAAADLKAQRQPARDLHQRQMQIFTAPTVDARAAEQVRQEMMAHRDQVSRRMTQAMIEASRVLTPEQRAKIGERMKERAARMQERMQRLERERR</sequence>
<keyword evidence="8" id="KW-1185">Reference proteome</keyword>
<feature type="region of interest" description="Disordered" evidence="5">
    <location>
        <begin position="155"/>
        <end position="181"/>
    </location>
</feature>
<protein>
    <submittedName>
        <fullName evidence="7">Spy/CpxP family protein refolding chaperone</fullName>
    </submittedName>
</protein>
<evidence type="ECO:0000256" key="4">
    <source>
        <dbReference type="ARBA" id="ARBA00022764"/>
    </source>
</evidence>
<keyword evidence="4" id="KW-0574">Periplasm</keyword>
<dbReference type="Gene3D" id="1.20.120.1490">
    <property type="match status" value="1"/>
</dbReference>